<gene>
    <name evidence="2" type="ORF">BaRGS_00039722</name>
</gene>
<feature type="compositionally biased region" description="Acidic residues" evidence="1">
    <location>
        <begin position="576"/>
        <end position="592"/>
    </location>
</feature>
<sequence length="856" mass="92910">LLPTAESPTRPLASLDTSQPAGRTNQGQGRTMKLREFVANSLPRVRGRKKKNQNSPGSTATITAAAVAVATTTAASPQTTQLPPDVLSTTPHKRPKQDGNGNWFQVSETKLSFFDRLVGKDSPVKRLLGARDRHSVCYSTHGCESVVYQTLSDSKSSSTAVVVECSATSVEQNPVCQDVCQCDEDSYFRETCACEDSLASCDYDKLKGSSTRCEGVTSPDPGSCPGSQRAPRSRSRIRTNPWLPSPRPSPLFQGSGTSRWRRHRRHHSEVKASDVTDHLPFDPVHKDKAQYYSGLDSGVGETVSHVVGKRDSRRGHADPCKRHKPGQDTWLGPRDLDSVNDLSFESGSSQPQVNARKHRSKSKRHSSSSSFQSVDSAHFPRRTMQTSVDVTHSTAAECQRQCAGIVSPDPESPPWGWECRSVSPTVGNRDSACWGSDPETESACVRLSPSDDICVLTSNIEQLAHNISSEYEDALDTTFGSDRAKQDLSFDSLNVQLDAQCPGRSADENNHAEDKAEERTRGDVTAAITAGFHSLQSQSSHTTDASVQTDFADDEDDDLANSDSDWFLGAGSGCVTEEEGAADEESSVGEDGEDRKLWMIPDCMQDSTDTGYSSLSRDGQVDIDDELNYAYVENNSARNDNDPGRALLSWHHAPGCMDDPSNVSPSADDSGDLFDQPSDKLCAHSAPFASRDRPGPQREEQVSHDGGSGPVSYEDDFRGNLFVGTSDPLGRSDPDFAEFCCCDDSFSDLFDQHNRSGPASVPARRVITSRHRQSHYDNMVPYPYDVTRFGDVIHDEQGTVSATSTAKEVTSKTSAGSSEGRSCPHSSTPSYARTTAHSHADFAAEATTGSSFSPFL</sequence>
<dbReference type="Proteomes" id="UP001519460">
    <property type="component" value="Unassembled WGS sequence"/>
</dbReference>
<feature type="region of interest" description="Disordered" evidence="1">
    <location>
        <begin position="306"/>
        <end position="385"/>
    </location>
</feature>
<name>A0ABD0J2N7_9CAEN</name>
<evidence type="ECO:0000313" key="2">
    <source>
        <dbReference type="EMBL" id="KAK7452790.1"/>
    </source>
</evidence>
<feature type="region of interest" description="Disordered" evidence="1">
    <location>
        <begin position="500"/>
        <end position="521"/>
    </location>
</feature>
<proteinExistence type="predicted"/>
<accession>A0ABD0J2N7</accession>
<dbReference type="EMBL" id="JACVVK020000717">
    <property type="protein sequence ID" value="KAK7452790.1"/>
    <property type="molecule type" value="Genomic_DNA"/>
</dbReference>
<feature type="compositionally biased region" description="Basic and acidic residues" evidence="1">
    <location>
        <begin position="690"/>
        <end position="703"/>
    </location>
</feature>
<feature type="region of interest" description="Disordered" evidence="1">
    <location>
        <begin position="799"/>
        <end position="835"/>
    </location>
</feature>
<evidence type="ECO:0000313" key="3">
    <source>
        <dbReference type="Proteomes" id="UP001519460"/>
    </source>
</evidence>
<feature type="compositionally biased region" description="Basic and acidic residues" evidence="1">
    <location>
        <begin position="308"/>
        <end position="320"/>
    </location>
</feature>
<feature type="region of interest" description="Disordered" evidence="1">
    <location>
        <begin position="73"/>
        <end position="102"/>
    </location>
</feature>
<reference evidence="2 3" key="1">
    <citation type="journal article" date="2023" name="Sci. Data">
        <title>Genome assembly of the Korean intertidal mud-creeper Batillaria attramentaria.</title>
        <authorList>
            <person name="Patra A.K."/>
            <person name="Ho P.T."/>
            <person name="Jun S."/>
            <person name="Lee S.J."/>
            <person name="Kim Y."/>
            <person name="Won Y.J."/>
        </authorList>
    </citation>
    <scope>NUCLEOTIDE SEQUENCE [LARGE SCALE GENOMIC DNA]</scope>
    <source>
        <strain evidence="2">Wonlab-2016</strain>
    </source>
</reference>
<feature type="compositionally biased region" description="Basic and acidic residues" evidence="1">
    <location>
        <begin position="269"/>
        <end position="281"/>
    </location>
</feature>
<feature type="compositionally biased region" description="Basic residues" evidence="1">
    <location>
        <begin position="259"/>
        <end position="268"/>
    </location>
</feature>
<feature type="non-terminal residue" evidence="2">
    <location>
        <position position="856"/>
    </location>
</feature>
<keyword evidence="3" id="KW-1185">Reference proteome</keyword>
<protein>
    <submittedName>
        <fullName evidence="2">Uncharacterized protein</fullName>
    </submittedName>
</protein>
<comment type="caution">
    <text evidence="2">The sequence shown here is derived from an EMBL/GenBank/DDBJ whole genome shotgun (WGS) entry which is preliminary data.</text>
</comment>
<feature type="region of interest" description="Disordered" evidence="1">
    <location>
        <begin position="658"/>
        <end position="716"/>
    </location>
</feature>
<evidence type="ECO:0000256" key="1">
    <source>
        <dbReference type="SAM" id="MobiDB-lite"/>
    </source>
</evidence>
<feature type="region of interest" description="Disordered" evidence="1">
    <location>
        <begin position="212"/>
        <end position="281"/>
    </location>
</feature>
<feature type="compositionally biased region" description="Basic and acidic residues" evidence="1">
    <location>
        <begin position="505"/>
        <end position="521"/>
    </location>
</feature>
<dbReference type="AlphaFoldDB" id="A0ABD0J2N7"/>
<feature type="compositionally biased region" description="Polar residues" evidence="1">
    <location>
        <begin position="340"/>
        <end position="353"/>
    </location>
</feature>
<feature type="non-terminal residue" evidence="2">
    <location>
        <position position="1"/>
    </location>
</feature>
<organism evidence="2 3">
    <name type="scientific">Batillaria attramentaria</name>
    <dbReference type="NCBI Taxonomy" id="370345"/>
    <lineage>
        <taxon>Eukaryota</taxon>
        <taxon>Metazoa</taxon>
        <taxon>Spiralia</taxon>
        <taxon>Lophotrochozoa</taxon>
        <taxon>Mollusca</taxon>
        <taxon>Gastropoda</taxon>
        <taxon>Caenogastropoda</taxon>
        <taxon>Sorbeoconcha</taxon>
        <taxon>Cerithioidea</taxon>
        <taxon>Batillariidae</taxon>
        <taxon>Batillaria</taxon>
    </lineage>
</organism>
<feature type="compositionally biased region" description="Basic residues" evidence="1">
    <location>
        <begin position="355"/>
        <end position="366"/>
    </location>
</feature>
<feature type="region of interest" description="Disordered" evidence="1">
    <location>
        <begin position="553"/>
        <end position="596"/>
    </location>
</feature>
<feature type="compositionally biased region" description="Polar residues" evidence="1">
    <location>
        <begin position="15"/>
        <end position="29"/>
    </location>
</feature>
<feature type="region of interest" description="Disordered" evidence="1">
    <location>
        <begin position="1"/>
        <end position="60"/>
    </location>
</feature>